<organism evidence="13 14">
    <name type="scientific">Streptantibioticus silvisoli</name>
    <dbReference type="NCBI Taxonomy" id="2705255"/>
    <lineage>
        <taxon>Bacteria</taxon>
        <taxon>Bacillati</taxon>
        <taxon>Actinomycetota</taxon>
        <taxon>Actinomycetes</taxon>
        <taxon>Kitasatosporales</taxon>
        <taxon>Streptomycetaceae</taxon>
        <taxon>Streptantibioticus</taxon>
    </lineage>
</organism>
<accession>A0ABT6W083</accession>
<keyword evidence="14" id="KW-1185">Reference proteome</keyword>
<name>A0ABT6W083_9ACTN</name>
<feature type="transmembrane region" description="Helical" evidence="10">
    <location>
        <begin position="160"/>
        <end position="176"/>
    </location>
</feature>
<evidence type="ECO:0000313" key="13">
    <source>
        <dbReference type="EMBL" id="MDI5963377.1"/>
    </source>
</evidence>
<evidence type="ECO:0000256" key="3">
    <source>
        <dbReference type="ARBA" id="ARBA00022553"/>
    </source>
</evidence>
<evidence type="ECO:0000256" key="7">
    <source>
        <dbReference type="ARBA" id="ARBA00022840"/>
    </source>
</evidence>
<dbReference type="Gene3D" id="3.30.565.10">
    <property type="entry name" value="Histidine kinase-like ATPase, C-terminal domain"/>
    <property type="match status" value="1"/>
</dbReference>
<keyword evidence="10" id="KW-0472">Membrane</keyword>
<feature type="region of interest" description="Disordered" evidence="9">
    <location>
        <begin position="1"/>
        <end position="25"/>
    </location>
</feature>
<evidence type="ECO:0000256" key="1">
    <source>
        <dbReference type="ARBA" id="ARBA00000085"/>
    </source>
</evidence>
<keyword evidence="6 13" id="KW-0418">Kinase</keyword>
<evidence type="ECO:0000313" key="14">
    <source>
        <dbReference type="Proteomes" id="UP001156398"/>
    </source>
</evidence>
<dbReference type="InterPro" id="IPR036890">
    <property type="entry name" value="HATPase_C_sf"/>
</dbReference>
<dbReference type="CDD" id="cd16917">
    <property type="entry name" value="HATPase_UhpB-NarQ-NarX-like"/>
    <property type="match status" value="1"/>
</dbReference>
<dbReference type="Pfam" id="PF02518">
    <property type="entry name" value="HATPase_c"/>
    <property type="match status" value="1"/>
</dbReference>
<evidence type="ECO:0000256" key="5">
    <source>
        <dbReference type="ARBA" id="ARBA00022741"/>
    </source>
</evidence>
<feature type="domain" description="Signal transduction histidine kinase subgroup 3 dimerisation and phosphoacceptor" evidence="12">
    <location>
        <begin position="210"/>
        <end position="278"/>
    </location>
</feature>
<comment type="caution">
    <text evidence="13">The sequence shown here is derived from an EMBL/GenBank/DDBJ whole genome shotgun (WGS) entry which is preliminary data.</text>
</comment>
<dbReference type="RefSeq" id="WP_271322175.1">
    <property type="nucleotide sequence ID" value="NZ_JAAGKO020000013.1"/>
</dbReference>
<evidence type="ECO:0000259" key="11">
    <source>
        <dbReference type="Pfam" id="PF02518"/>
    </source>
</evidence>
<dbReference type="InterPro" id="IPR003594">
    <property type="entry name" value="HATPase_dom"/>
</dbReference>
<proteinExistence type="predicted"/>
<feature type="domain" description="Histidine kinase/HSP90-like ATPase" evidence="11">
    <location>
        <begin position="311"/>
        <end position="398"/>
    </location>
</feature>
<evidence type="ECO:0000256" key="8">
    <source>
        <dbReference type="ARBA" id="ARBA00023012"/>
    </source>
</evidence>
<comment type="catalytic activity">
    <reaction evidence="1">
        <text>ATP + protein L-histidine = ADP + protein N-phospho-L-histidine.</text>
        <dbReference type="EC" id="2.7.13.3"/>
    </reaction>
</comment>
<gene>
    <name evidence="13" type="ORF">POF43_011760</name>
</gene>
<dbReference type="GO" id="GO:0016301">
    <property type="term" value="F:kinase activity"/>
    <property type="evidence" value="ECO:0007669"/>
    <property type="project" value="UniProtKB-KW"/>
</dbReference>
<keyword evidence="10" id="KW-0812">Transmembrane</keyword>
<dbReference type="SUPFAM" id="SSF55874">
    <property type="entry name" value="ATPase domain of HSP90 chaperone/DNA topoisomerase II/histidine kinase"/>
    <property type="match status" value="1"/>
</dbReference>
<keyword evidence="7" id="KW-0067">ATP-binding</keyword>
<keyword evidence="4" id="KW-0808">Transferase</keyword>
<evidence type="ECO:0000256" key="6">
    <source>
        <dbReference type="ARBA" id="ARBA00022777"/>
    </source>
</evidence>
<dbReference type="PANTHER" id="PTHR24421">
    <property type="entry name" value="NITRATE/NITRITE SENSOR PROTEIN NARX-RELATED"/>
    <property type="match status" value="1"/>
</dbReference>
<feature type="transmembrane region" description="Helical" evidence="10">
    <location>
        <begin position="36"/>
        <end position="53"/>
    </location>
</feature>
<dbReference type="EC" id="2.7.13.3" evidence="2"/>
<dbReference type="Pfam" id="PF07730">
    <property type="entry name" value="HisKA_3"/>
    <property type="match status" value="1"/>
</dbReference>
<evidence type="ECO:0000259" key="12">
    <source>
        <dbReference type="Pfam" id="PF07730"/>
    </source>
</evidence>
<dbReference type="InterPro" id="IPR050482">
    <property type="entry name" value="Sensor_HK_TwoCompSys"/>
</dbReference>
<reference evidence="13 14" key="1">
    <citation type="submission" date="2023-05" db="EMBL/GenBank/DDBJ databases">
        <title>Streptantibioticus silvisoli sp. nov., acidotolerant actinomycetes 1 from pine litter.</title>
        <authorList>
            <person name="Swiecimska M."/>
            <person name="Golinska P."/>
            <person name="Sangal V."/>
            <person name="Wachnowicz B."/>
            <person name="Goodfellow M."/>
        </authorList>
    </citation>
    <scope>NUCLEOTIDE SEQUENCE [LARGE SCALE GENOMIC DNA]</scope>
    <source>
        <strain evidence="13 14">SL54</strain>
    </source>
</reference>
<evidence type="ECO:0000256" key="10">
    <source>
        <dbReference type="SAM" id="Phobius"/>
    </source>
</evidence>
<dbReference type="Gene3D" id="1.20.5.1930">
    <property type="match status" value="1"/>
</dbReference>
<keyword evidence="3" id="KW-0597">Phosphoprotein</keyword>
<protein>
    <recommendedName>
        <fullName evidence="2">histidine kinase</fullName>
        <ecNumber evidence="2">2.7.13.3</ecNumber>
    </recommendedName>
</protein>
<dbReference type="EMBL" id="JAAGKO020000013">
    <property type="protein sequence ID" value="MDI5963377.1"/>
    <property type="molecule type" value="Genomic_DNA"/>
</dbReference>
<dbReference type="InterPro" id="IPR011712">
    <property type="entry name" value="Sig_transdc_His_kin_sub3_dim/P"/>
</dbReference>
<evidence type="ECO:0000256" key="9">
    <source>
        <dbReference type="SAM" id="MobiDB-lite"/>
    </source>
</evidence>
<dbReference type="Proteomes" id="UP001156398">
    <property type="component" value="Unassembled WGS sequence"/>
</dbReference>
<keyword evidence="5" id="KW-0547">Nucleotide-binding</keyword>
<feature type="transmembrane region" description="Helical" evidence="10">
    <location>
        <begin position="59"/>
        <end position="76"/>
    </location>
</feature>
<keyword evidence="10" id="KW-1133">Transmembrane helix</keyword>
<evidence type="ECO:0000256" key="2">
    <source>
        <dbReference type="ARBA" id="ARBA00012438"/>
    </source>
</evidence>
<dbReference type="PANTHER" id="PTHR24421:SF10">
    <property type="entry name" value="NITRATE_NITRITE SENSOR PROTEIN NARQ"/>
    <property type="match status" value="1"/>
</dbReference>
<evidence type="ECO:0000256" key="4">
    <source>
        <dbReference type="ARBA" id="ARBA00022679"/>
    </source>
</evidence>
<keyword evidence="8" id="KW-0902">Two-component regulatory system</keyword>
<sequence length="399" mass="42249">MTSSRHPDPQPQPRPAGRAPLSGPSRERVEESLPRVFLLLVTIAGTIVQWPAGRITLPALALPLFVLTSLAALGTLPSWTRLTDRQQNAAAAAYVLLGSLLLPLAHDTTTASLFPYMACAAAGTKLTSRRTAVGIAVSGAVVAAAATALVEHLNPGTSQWPWWIALTVGLPVYIGISRRDRSEALLNARRATDEARRATASEAREAALEERGRIAREIHDVLGHSLSGIAMQLDMADALRGSDRHEEADTAVRRARALAVDSISETRRAVQALREDTLPLPQTLRQMAENNSAAFELAGDPAPLPPEAAHTVVRVAQEALTNAIKYAPGAARALRLGFADDRTTLTVSNTAATGAPRAELAGGTGMGLVGMRERVALLGGTLHAGPRGEGWTVELEIPR</sequence>